<keyword evidence="9" id="KW-1185">Reference proteome</keyword>
<evidence type="ECO:0000313" key="9">
    <source>
        <dbReference type="Proteomes" id="UP000319374"/>
    </source>
</evidence>
<dbReference type="SUPFAM" id="SSF116842">
    <property type="entry name" value="XseB-like"/>
    <property type="match status" value="1"/>
</dbReference>
<dbReference type="GO" id="GO:0006308">
    <property type="term" value="P:DNA catabolic process"/>
    <property type="evidence" value="ECO:0007669"/>
    <property type="project" value="UniProtKB-UniRule"/>
</dbReference>
<dbReference type="InterPro" id="IPR037004">
    <property type="entry name" value="Exonuc_VII_ssu_sf"/>
</dbReference>
<evidence type="ECO:0000313" key="8">
    <source>
        <dbReference type="EMBL" id="BBL06805.1"/>
    </source>
</evidence>
<keyword evidence="2" id="KW-0963">Cytoplasm</keyword>
<dbReference type="AlphaFoldDB" id="A0A4Y1X199"/>
<accession>A0A4Y1X199</accession>
<feature type="coiled-coil region" evidence="7">
    <location>
        <begin position="36"/>
        <end position="63"/>
    </location>
</feature>
<dbReference type="EMBL" id="AP019736">
    <property type="protein sequence ID" value="BBL06805.1"/>
    <property type="molecule type" value="Genomic_DNA"/>
</dbReference>
<dbReference type="RefSeq" id="WP_141428644.1">
    <property type="nucleotide sequence ID" value="NZ_AP019736.1"/>
</dbReference>
<reference evidence="9" key="1">
    <citation type="submission" date="2019-06" db="EMBL/GenBank/DDBJ databases">
        <title>Alistipes onderdonkii subsp. vulgaris subsp. nov., Alistipes dispar sp. nov. and Alistipes communis sp. nov., isolated from human faeces, and creation of Alistipes onderdonkii subsp. onderdonkii subsp. nov.</title>
        <authorList>
            <person name="Sakamoto M."/>
            <person name="Ikeyama N."/>
            <person name="Ogata Y."/>
            <person name="Suda W."/>
            <person name="Iino T."/>
            <person name="Hattori M."/>
            <person name="Ohkuma M."/>
        </authorList>
    </citation>
    <scope>NUCLEOTIDE SEQUENCE [LARGE SCALE GENOMIC DNA]</scope>
    <source>
        <strain evidence="9">5CPEGH6</strain>
    </source>
</reference>
<dbReference type="OrthoDB" id="1525214at2"/>
<comment type="similarity">
    <text evidence="1">Belongs to the XseB family.</text>
</comment>
<evidence type="ECO:0000256" key="4">
    <source>
        <dbReference type="ARBA" id="ARBA00022801"/>
    </source>
</evidence>
<dbReference type="GO" id="GO:0008855">
    <property type="term" value="F:exodeoxyribonuclease VII activity"/>
    <property type="evidence" value="ECO:0007669"/>
    <property type="project" value="UniProtKB-UniRule"/>
</dbReference>
<dbReference type="KEGG" id="ada:A5CPEGH6_14430"/>
<evidence type="ECO:0000256" key="2">
    <source>
        <dbReference type="ARBA" id="ARBA00022490"/>
    </source>
</evidence>
<evidence type="ECO:0000256" key="6">
    <source>
        <dbReference type="NCBIfam" id="TIGR01280"/>
    </source>
</evidence>
<keyword evidence="4" id="KW-0378">Hydrolase</keyword>
<dbReference type="GeneID" id="98673420"/>
<proteinExistence type="inferred from homology"/>
<dbReference type="GO" id="GO:0009318">
    <property type="term" value="C:exodeoxyribonuclease VII complex"/>
    <property type="evidence" value="ECO:0007669"/>
    <property type="project" value="UniProtKB-UniRule"/>
</dbReference>
<name>A0A4Y1X199_9BACT</name>
<gene>
    <name evidence="8" type="ORF">A5CPEGH6_14430</name>
</gene>
<keyword evidence="7" id="KW-0175">Coiled coil</keyword>
<sequence>MAKKELTYTEAMAEIEKILARLRSEEMDVDGLAAEVKRATELIASCKARLRKAEEKVNKVLES</sequence>
<evidence type="ECO:0000256" key="3">
    <source>
        <dbReference type="ARBA" id="ARBA00022722"/>
    </source>
</evidence>
<evidence type="ECO:0000256" key="5">
    <source>
        <dbReference type="ARBA" id="ARBA00022839"/>
    </source>
</evidence>
<dbReference type="EC" id="3.1.11.6" evidence="6"/>
<dbReference type="Proteomes" id="UP000319374">
    <property type="component" value="Chromosome"/>
</dbReference>
<dbReference type="NCBIfam" id="TIGR01280">
    <property type="entry name" value="xseB"/>
    <property type="match status" value="1"/>
</dbReference>
<dbReference type="Gene3D" id="1.10.287.1040">
    <property type="entry name" value="Exonuclease VII, small subunit"/>
    <property type="match status" value="1"/>
</dbReference>
<dbReference type="Pfam" id="PF02609">
    <property type="entry name" value="Exonuc_VII_S"/>
    <property type="match status" value="1"/>
</dbReference>
<keyword evidence="3" id="KW-0540">Nuclease</keyword>
<evidence type="ECO:0000256" key="7">
    <source>
        <dbReference type="SAM" id="Coils"/>
    </source>
</evidence>
<keyword evidence="5" id="KW-0269">Exonuclease</keyword>
<protein>
    <recommendedName>
        <fullName evidence="6">Exodeoxyribonuclease VII small subunit</fullName>
        <ecNumber evidence="6">3.1.11.6</ecNumber>
    </recommendedName>
</protein>
<organism evidence="8 9">
    <name type="scientific">Alistipes dispar</name>
    <dbReference type="NCBI Taxonomy" id="2585119"/>
    <lineage>
        <taxon>Bacteria</taxon>
        <taxon>Pseudomonadati</taxon>
        <taxon>Bacteroidota</taxon>
        <taxon>Bacteroidia</taxon>
        <taxon>Bacteroidales</taxon>
        <taxon>Rikenellaceae</taxon>
        <taxon>Alistipes</taxon>
    </lineage>
</organism>
<dbReference type="InterPro" id="IPR003761">
    <property type="entry name" value="Exonuc_VII_S"/>
</dbReference>
<evidence type="ECO:0000256" key="1">
    <source>
        <dbReference type="ARBA" id="ARBA00009998"/>
    </source>
</evidence>